<dbReference type="InterPro" id="IPR040191">
    <property type="entry name" value="UTP10"/>
</dbReference>
<keyword evidence="5 7" id="KW-0539">Nucleus</keyword>
<evidence type="ECO:0000256" key="4">
    <source>
        <dbReference type="ARBA" id="ARBA00022552"/>
    </source>
</evidence>
<name>A0AAN8JQE3_PATCE</name>
<dbReference type="GO" id="GO:0032040">
    <property type="term" value="C:small-subunit processome"/>
    <property type="evidence" value="ECO:0007669"/>
    <property type="project" value="TreeGrafter"/>
</dbReference>
<protein>
    <recommendedName>
        <fullName evidence="7">HEAT repeat-containing protein 1</fullName>
    </recommendedName>
</protein>
<reference evidence="9 10" key="1">
    <citation type="submission" date="2024-01" db="EMBL/GenBank/DDBJ databases">
        <title>The genome of the rayed Mediterranean limpet Patella caerulea (Linnaeus, 1758).</title>
        <authorList>
            <person name="Anh-Thu Weber A."/>
            <person name="Halstead-Nussloch G."/>
        </authorList>
    </citation>
    <scope>NUCLEOTIDE SEQUENCE [LARGE SCALE GENOMIC DNA]</scope>
    <source>
        <strain evidence="9">AATW-2023a</strain>
        <tissue evidence="9">Whole specimen</tissue>
    </source>
</reference>
<dbReference type="GO" id="GO:0045943">
    <property type="term" value="P:positive regulation of transcription by RNA polymerase I"/>
    <property type="evidence" value="ECO:0007669"/>
    <property type="project" value="TreeGrafter"/>
</dbReference>
<evidence type="ECO:0000259" key="8">
    <source>
        <dbReference type="SMART" id="SM01036"/>
    </source>
</evidence>
<dbReference type="SMART" id="SM01036">
    <property type="entry name" value="BP28CT"/>
    <property type="match status" value="1"/>
</dbReference>
<comment type="similarity">
    <text evidence="2 7">Belongs to the HEATR1/UTP10 family.</text>
</comment>
<dbReference type="InterPro" id="IPR022125">
    <property type="entry name" value="U3snoRNP10_N"/>
</dbReference>
<keyword evidence="6 7" id="KW-0687">Ribonucleoprotein</keyword>
<keyword evidence="4 7" id="KW-0698">rRNA processing</keyword>
<evidence type="ECO:0000256" key="2">
    <source>
        <dbReference type="ARBA" id="ARBA00010559"/>
    </source>
</evidence>
<dbReference type="GO" id="GO:0000462">
    <property type="term" value="P:maturation of SSU-rRNA from tricistronic rRNA transcript (SSU-rRNA, 5.8S rRNA, LSU-rRNA)"/>
    <property type="evidence" value="ECO:0007669"/>
    <property type="project" value="TreeGrafter"/>
</dbReference>
<dbReference type="InterPro" id="IPR011989">
    <property type="entry name" value="ARM-like"/>
</dbReference>
<dbReference type="GO" id="GO:0030515">
    <property type="term" value="F:snoRNA binding"/>
    <property type="evidence" value="ECO:0007669"/>
    <property type="project" value="TreeGrafter"/>
</dbReference>
<keyword evidence="3 7" id="KW-0690">Ribosome biogenesis</keyword>
<evidence type="ECO:0000256" key="6">
    <source>
        <dbReference type="ARBA" id="ARBA00023274"/>
    </source>
</evidence>
<dbReference type="PANTHER" id="PTHR13457:SF1">
    <property type="entry name" value="HEAT REPEAT-CONTAINING PROTEIN 1"/>
    <property type="match status" value="1"/>
</dbReference>
<evidence type="ECO:0000313" key="10">
    <source>
        <dbReference type="Proteomes" id="UP001347796"/>
    </source>
</evidence>
<dbReference type="Pfam" id="PF23243">
    <property type="entry name" value="HEAT_HEATR1"/>
    <property type="match status" value="1"/>
</dbReference>
<dbReference type="SUPFAM" id="SSF48371">
    <property type="entry name" value="ARM repeat"/>
    <property type="match status" value="2"/>
</dbReference>
<evidence type="ECO:0000313" key="9">
    <source>
        <dbReference type="EMBL" id="KAK6179628.1"/>
    </source>
</evidence>
<gene>
    <name evidence="9" type="ORF">SNE40_011943</name>
</gene>
<evidence type="ECO:0000256" key="1">
    <source>
        <dbReference type="ARBA" id="ARBA00004604"/>
    </source>
</evidence>
<keyword evidence="10" id="KW-1185">Reference proteome</keyword>
<evidence type="ECO:0000256" key="3">
    <source>
        <dbReference type="ARBA" id="ARBA00022517"/>
    </source>
</evidence>
<dbReference type="Proteomes" id="UP001347796">
    <property type="component" value="Unassembled WGS sequence"/>
</dbReference>
<dbReference type="InterPro" id="IPR012954">
    <property type="entry name" value="BP28_C_dom"/>
</dbReference>
<sequence>MSTLAQQLQRLAVPQTSNLTLHDKERKSLLFDPKEAASLDKETFYALGINGLEELSAIQPTFREFESSLFNENSQNFQRSVQTKEVNERLNETISEFLLQLSPYFLLKPAHKTLEWLIYRYQIHVYNMNDVMLCILPYHESKIFVRVLQLLKLDSKTRTMWDWLQPIQESGVYLPRSTLINHCGTNPAFLAFISEMVPKYITAHTVNDEILVKQLRVVFSFYTTTIVGVLENRPITEKIVSGLIPYLTRGLKSSTEEYKAASYMICGQMFYKAQLQEKLLVTLQNTISKYLLPSLLTEGIICILVMFQSQDNINKLSKKSFKYLSRQNRLVSVLEQLAITHNIDALLKPLLLKLITAGVKQAMTGVVTMDTSDDEGSGGPPSYLATIREIMSRLTLNNNIATEMASSILESYIEHGSDLDPNDPSGESINLNMKTIVSSLETKYPDALDAAIAEMRGRVEDTDQQESVDYFLQQSVVSVKRQIVPDMDTNLFLCLNHRSEMVRIRSVQHLLRNKDQCNDDNFLCDSLLARMVDDSPNVVKTVFKNCKDLESVISDKQQLTTNLLQVFKTHTDKDIIQDALTTMVAINDSDVHIRGPVLLSYLCCLDKQDFSLDFLEKLLNSPLARDYLPLSQLKSKWLTPLKKTKNISTVAMNIQLAQVVGETIVDSNKDFRSIITSIYEQIDVSPCPQRLLFILNLVLLRLVQSKKHADVVTRSSLLLSHFLEKVFCQKEDKTTEYGWNSIEDMIQKSLTCLTQGQCLPWCFYLCLLSQLVDHINIPRTFKDSIFWQFRNDSSTDDDWLKLIIKLMDILLEQVANSDIKKQSQELLMKLIQTKFPDSSNRFRLFGLIWTEHVNNYSQELGLTAVLQARVLQLGQMYMRSLQTIVSPTPVIINLLSVCNSSHSTLREVAAASLNIMVHILPDMEAASRLFLRNLLNTEEEIINDPSYLCQCFRSVYENKVITCTPKKKRRSAVDNDKDFSTILLEVAIDEATPSFVTKSILSMMSDIDNVECFCESLPLLERYLSNKYTTATAIEMDCLSLLFDRYTPNVAGSLNCKTKELELLVEAICMSRKPNNTRPMIQELAIPKINKEFYSCLPSLESKQVILKSLITAWLHSTSVSTSNMVKRNLKHMNLDADNIIVELSPVLQTTNVNSVRESKRLRKQSSPEVEKESIFDSEMWKRIVIVLEAIQEKKKIDQAPKLVPVAFQLLAKILEAEDHLSAEYIKQLTLSTLYFICSRHQDEIKESALKPEQFNLERIVQCIRTSDNPQTHHQALLVLTIAAKIQPEQLLHNVMSVFTFMGANILRQDNAYSFHVISQILENVIPVITTACEEKSKASKSPKKTKNKPEMIIGMILRIFVDAYPHIPEHRKLMLFSKLVNIVGEKQYLWHCILLFIEHVGTKNKRPADDDEDDDHKQAGPISTNDLEFILKLATSFPVVTQIKAARTMISFVASLPVEKDDGPVKEKVGRTKYTDDVITDEAKIFNISSHTAKQLRHFKYTTFYVLCQHLQFDPFLSQISSQGEEELLVHFQSLLECVLNYITQAAKTCDNTQHKPDAKFYRVLLHKVYDLLDKVVSLLPDVMFVNVITGLLEHDLPAVQRKSMELLNTKLHQLKENQHSTQIDMLLPLVDKLTKVAKTTLLDERECEDTAVNGQTALYSLKLLCRMLGSKNPKPFVEVLKVSSKVLNERIESAPICATVLLCIAELCTCLKIHIIQHLPIFLPQVIHMVSIDERLLENELLTLSFATALLCVVESLPQFLSPYLLDILIQVCRLSTFADGDNPQRPQLQVRLQLVRHLLATSLPSRVIIPCIVSCYDKLVTHDWECLVFLMLILKEHINEMKKEDLENHHNQLLLFFFNCLDFRLHYSQQVGEEGVIKIEDSVIQTITSMVMKMSEASFRPMMFKVFDWATRDGIKDRTLILYRLSDHLVETLRSLFIIVAGQVVNHAAEVLDANNSSKTEDRYFGKGKINRSKQNMLLSAILDCLSKCFLYDNEGFVSKDRFDTVMSAIVDQLENLPYNGSEKPYEKRITNSLVPCIANLAVAAHDDSLWRKLNYQILLKTRHSSKTVRMATLEVVDEFHKKLGEDFMSLLPETIPFLAELMEDDSDEVEKKCQQVIIEMEKTLGEPLQKYF</sequence>
<dbReference type="Gene3D" id="1.25.10.10">
    <property type="entry name" value="Leucine-rich Repeat Variant"/>
    <property type="match status" value="2"/>
</dbReference>
<dbReference type="EMBL" id="JAZGQO010000008">
    <property type="protein sequence ID" value="KAK6179628.1"/>
    <property type="molecule type" value="Genomic_DNA"/>
</dbReference>
<dbReference type="InterPro" id="IPR016024">
    <property type="entry name" value="ARM-type_fold"/>
</dbReference>
<proteinExistence type="inferred from homology"/>
<feature type="domain" description="BP28 C-terminal" evidence="8">
    <location>
        <begin position="1846"/>
        <end position="2000"/>
    </location>
</feature>
<comment type="caution">
    <text evidence="9">The sequence shown here is derived from an EMBL/GenBank/DDBJ whole genome shotgun (WGS) entry which is preliminary data.</text>
</comment>
<organism evidence="9 10">
    <name type="scientific">Patella caerulea</name>
    <name type="common">Rayed Mediterranean limpet</name>
    <dbReference type="NCBI Taxonomy" id="87958"/>
    <lineage>
        <taxon>Eukaryota</taxon>
        <taxon>Metazoa</taxon>
        <taxon>Spiralia</taxon>
        <taxon>Lophotrochozoa</taxon>
        <taxon>Mollusca</taxon>
        <taxon>Gastropoda</taxon>
        <taxon>Patellogastropoda</taxon>
        <taxon>Patelloidea</taxon>
        <taxon>Patellidae</taxon>
        <taxon>Patella</taxon>
    </lineage>
</organism>
<evidence type="ECO:0000256" key="5">
    <source>
        <dbReference type="ARBA" id="ARBA00023242"/>
    </source>
</evidence>
<dbReference type="Pfam" id="PF08146">
    <property type="entry name" value="BP28CT"/>
    <property type="match status" value="1"/>
</dbReference>
<dbReference type="PANTHER" id="PTHR13457">
    <property type="entry name" value="BAP28"/>
    <property type="match status" value="1"/>
</dbReference>
<dbReference type="GO" id="GO:0034455">
    <property type="term" value="C:t-UTP complex"/>
    <property type="evidence" value="ECO:0007669"/>
    <property type="project" value="TreeGrafter"/>
</dbReference>
<accession>A0AAN8JQE3</accession>
<comment type="function">
    <text evidence="7">Involved in nucleolar processing of pre-18S ribosomal RNA.</text>
</comment>
<dbReference type="GO" id="GO:0030686">
    <property type="term" value="C:90S preribosome"/>
    <property type="evidence" value="ECO:0007669"/>
    <property type="project" value="TreeGrafter"/>
</dbReference>
<dbReference type="InterPro" id="IPR056473">
    <property type="entry name" value="HEAT_Utp10/HEAT1"/>
</dbReference>
<comment type="subcellular location">
    <subcellularLocation>
        <location evidence="1 7">Nucleus</location>
        <location evidence="1 7">Nucleolus</location>
    </subcellularLocation>
</comment>
<dbReference type="Pfam" id="PF12397">
    <property type="entry name" value="U3snoRNP10"/>
    <property type="match status" value="1"/>
</dbReference>
<evidence type="ECO:0000256" key="7">
    <source>
        <dbReference type="RuleBase" id="RU367065"/>
    </source>
</evidence>